<comment type="caution">
    <text evidence="2">The sequence shown here is derived from an EMBL/GenBank/DDBJ whole genome shotgun (WGS) entry which is preliminary data.</text>
</comment>
<proteinExistence type="predicted"/>
<name>A0AAW9RFZ2_9GAMM</name>
<keyword evidence="1" id="KW-1133">Transmembrane helix</keyword>
<dbReference type="PANTHER" id="PTHR34219">
    <property type="entry name" value="IRON-REGULATED INNER MEMBRANE PROTEIN-RELATED"/>
    <property type="match status" value="1"/>
</dbReference>
<dbReference type="InterPro" id="IPR005625">
    <property type="entry name" value="PepSY-ass_TM"/>
</dbReference>
<feature type="transmembrane region" description="Helical" evidence="1">
    <location>
        <begin position="12"/>
        <end position="31"/>
    </location>
</feature>
<feature type="transmembrane region" description="Helical" evidence="1">
    <location>
        <begin position="319"/>
        <end position="344"/>
    </location>
</feature>
<dbReference type="RefSeq" id="WP_354695060.1">
    <property type="nucleotide sequence ID" value="NZ_JAZHOG010000005.1"/>
</dbReference>
<gene>
    <name evidence="2" type="ORF">V3330_08875</name>
</gene>
<sequence length="355" mass="39019">MSWLRALHRYIGVVAAILLFILAVTGGVLIFKQEIWSLRFPALSEPWVNPSAAQIAEAFGAIQAEYADGIRLIRVPQPDIRAYHVYLETGEVLWRQDGAGAVAEWAWFESPLGVITELHRHLAAGDFGNSLLGWLGLVATLMAVSGMILWWPVRHQFRVASLRPRRLSRSALLRMHRDLGVLTAVLIILFALTASAVVFGQGARNLLNHLLSPDARASAPVRVVAAGQFDPPSGGMIERVIEALPGARLMSWSPPRPENAVHYFRLRQVGEVHPYGRSTVHIDARSGRVLAVSDATRAPVGDRVANWMYPLHAARWGGVAYRVIALAAALVLVLMSLTGIICFVRGLRSRVSKNH</sequence>
<feature type="transmembrane region" description="Helical" evidence="1">
    <location>
        <begin position="179"/>
        <end position="200"/>
    </location>
</feature>
<keyword evidence="3" id="KW-1185">Reference proteome</keyword>
<evidence type="ECO:0000256" key="1">
    <source>
        <dbReference type="SAM" id="Phobius"/>
    </source>
</evidence>
<dbReference type="Pfam" id="PF03929">
    <property type="entry name" value="PepSY_TM"/>
    <property type="match status" value="1"/>
</dbReference>
<organism evidence="2 3">
    <name type="scientific">Elongatibacter sediminis</name>
    <dbReference type="NCBI Taxonomy" id="3119006"/>
    <lineage>
        <taxon>Bacteria</taxon>
        <taxon>Pseudomonadati</taxon>
        <taxon>Pseudomonadota</taxon>
        <taxon>Gammaproteobacteria</taxon>
        <taxon>Chromatiales</taxon>
        <taxon>Wenzhouxiangellaceae</taxon>
        <taxon>Elongatibacter</taxon>
    </lineage>
</organism>
<feature type="transmembrane region" description="Helical" evidence="1">
    <location>
        <begin position="131"/>
        <end position="153"/>
    </location>
</feature>
<evidence type="ECO:0000313" key="3">
    <source>
        <dbReference type="Proteomes" id="UP001359886"/>
    </source>
</evidence>
<dbReference type="AlphaFoldDB" id="A0AAW9RFZ2"/>
<dbReference type="EMBL" id="JAZHOG010000005">
    <property type="protein sequence ID" value="MEJ8567735.1"/>
    <property type="molecule type" value="Genomic_DNA"/>
</dbReference>
<accession>A0AAW9RFZ2</accession>
<keyword evidence="1" id="KW-0812">Transmembrane</keyword>
<evidence type="ECO:0000313" key="2">
    <source>
        <dbReference type="EMBL" id="MEJ8567735.1"/>
    </source>
</evidence>
<reference evidence="2 3" key="1">
    <citation type="submission" date="2024-02" db="EMBL/GenBank/DDBJ databases">
        <title>A novel Wenzhouxiangellaceae bacterium, isolated from coastal sediments.</title>
        <authorList>
            <person name="Du Z.-J."/>
            <person name="Ye Y.-Q."/>
            <person name="Zhang X.-Y."/>
        </authorList>
    </citation>
    <scope>NUCLEOTIDE SEQUENCE [LARGE SCALE GENOMIC DNA]</scope>
    <source>
        <strain evidence="2 3">CH-27</strain>
    </source>
</reference>
<dbReference type="Proteomes" id="UP001359886">
    <property type="component" value="Unassembled WGS sequence"/>
</dbReference>
<keyword evidence="1" id="KW-0472">Membrane</keyword>
<protein>
    <submittedName>
        <fullName evidence="2">PepSY-associated TM helix domain-containing protein</fullName>
    </submittedName>
</protein>